<dbReference type="SUPFAM" id="SSF56112">
    <property type="entry name" value="Protein kinase-like (PK-like)"/>
    <property type="match status" value="1"/>
</dbReference>
<dbReference type="Gene3D" id="3.90.1200.10">
    <property type="match status" value="1"/>
</dbReference>
<dbReference type="InterPro" id="IPR015897">
    <property type="entry name" value="CHK_kinase-like"/>
</dbReference>
<sequence length="415" mass="48970">MEDLVEEVPRFLNADYIDVIVKKIEKTNNVKVQKFELKPVTKKGNHYSSVMIRIVVDYVVVESKNPKHLSLILKTTYDEKHDDEESIKLLNEFDVHNREMEIYETVLDEFHKLLRSINDGTVFSAHNYWLDSTNRALILEDLMVREYKCVNRIERMDVAHAKVALIKLAKYHATSIIFKQKNPQAFAKFSKGYFSRDKPDIREFFFRHFDGLIELVSTWKGYEYYVEKLIKFKDLLVERGIELYTSHEGNFNVLTHGDFWSNNMMFRYDSENNPIDVIFVDFQIPQWNTPAIDIHYLIHTSIKEHLRFSKQNELVQMYYYALKETLIDGYKYTGYFPTLHEFQIIILKSSLHALISALLIQPIIILDEKIESNLFLLMNKDEAGKKFTHDMYHSPNTQEVVKNVLPVFDALGILD</sequence>
<dbReference type="EMBL" id="GFDF01002558">
    <property type="protein sequence ID" value="JAV11526.1"/>
    <property type="molecule type" value="Transcribed_RNA"/>
</dbReference>
<accession>A0A1L8DYL8</accession>
<dbReference type="InterPro" id="IPR011009">
    <property type="entry name" value="Kinase-like_dom_sf"/>
</dbReference>
<dbReference type="SMART" id="SM00587">
    <property type="entry name" value="CHK"/>
    <property type="match status" value="1"/>
</dbReference>
<proteinExistence type="predicted"/>
<feature type="domain" description="CHK kinase-like" evidence="1">
    <location>
        <begin position="137"/>
        <end position="328"/>
    </location>
</feature>
<name>A0A1L8DYL8_9DIPT</name>
<keyword evidence="2" id="KW-0418">Kinase</keyword>
<dbReference type="PANTHER" id="PTHR11012">
    <property type="entry name" value="PROTEIN KINASE-LIKE DOMAIN-CONTAINING"/>
    <property type="match status" value="1"/>
</dbReference>
<keyword evidence="2" id="KW-0808">Transferase</keyword>
<dbReference type="Pfam" id="PF02958">
    <property type="entry name" value="EcKL"/>
    <property type="match status" value="1"/>
</dbReference>
<evidence type="ECO:0000259" key="1">
    <source>
        <dbReference type="SMART" id="SM00587"/>
    </source>
</evidence>
<organism evidence="2">
    <name type="scientific">Nyssomyia neivai</name>
    <dbReference type="NCBI Taxonomy" id="330878"/>
    <lineage>
        <taxon>Eukaryota</taxon>
        <taxon>Metazoa</taxon>
        <taxon>Ecdysozoa</taxon>
        <taxon>Arthropoda</taxon>
        <taxon>Hexapoda</taxon>
        <taxon>Insecta</taxon>
        <taxon>Pterygota</taxon>
        <taxon>Neoptera</taxon>
        <taxon>Endopterygota</taxon>
        <taxon>Diptera</taxon>
        <taxon>Nematocera</taxon>
        <taxon>Psychodoidea</taxon>
        <taxon>Psychodidae</taxon>
        <taxon>Nyssomyia</taxon>
    </lineage>
</organism>
<dbReference type="AlphaFoldDB" id="A0A1L8DYL8"/>
<dbReference type="InterPro" id="IPR004119">
    <property type="entry name" value="EcKL"/>
</dbReference>
<evidence type="ECO:0000313" key="2">
    <source>
        <dbReference type="EMBL" id="JAV11526.1"/>
    </source>
</evidence>
<protein>
    <submittedName>
        <fullName evidence="2">Putative ecdysteroid kinase</fullName>
    </submittedName>
</protein>
<dbReference type="PANTHER" id="PTHR11012:SF56">
    <property type="entry name" value="CHK KINASE-LIKE DOMAIN-CONTAINING PROTEIN-RELATED"/>
    <property type="match status" value="1"/>
</dbReference>
<dbReference type="GO" id="GO:0016301">
    <property type="term" value="F:kinase activity"/>
    <property type="evidence" value="ECO:0007669"/>
    <property type="project" value="UniProtKB-KW"/>
</dbReference>
<reference evidence="2" key="1">
    <citation type="submission" date="2016-12" db="EMBL/GenBank/DDBJ databases">
        <title>An insight into the sialome and mialome of the sand fly, Nyssomyia neivai.</title>
        <authorList>
            <person name="Sebastian V."/>
            <person name="Goulart T.M."/>
            <person name="Oliveira W."/>
            <person name="Calvo E."/>
            <person name="Oliveira L.F."/>
            <person name="Pinto M.C."/>
            <person name="Rosselino A.M."/>
            <person name="Ribeiro J.M."/>
        </authorList>
    </citation>
    <scope>NUCLEOTIDE SEQUENCE</scope>
</reference>